<organism evidence="3 4">
    <name type="scientific">Mycolicibacterium insubricum</name>
    <dbReference type="NCBI Taxonomy" id="444597"/>
    <lineage>
        <taxon>Bacteria</taxon>
        <taxon>Bacillati</taxon>
        <taxon>Actinomycetota</taxon>
        <taxon>Actinomycetes</taxon>
        <taxon>Mycobacteriales</taxon>
        <taxon>Mycobacteriaceae</taxon>
        <taxon>Mycolicibacterium</taxon>
    </lineage>
</organism>
<dbReference type="SUPFAM" id="SSF51735">
    <property type="entry name" value="NAD(P)-binding Rossmann-fold domains"/>
    <property type="match status" value="1"/>
</dbReference>
<evidence type="ECO:0000259" key="2">
    <source>
        <dbReference type="Pfam" id="PF10728"/>
    </source>
</evidence>
<dbReference type="InterPro" id="IPR037108">
    <property type="entry name" value="TM1727-like_C_sf"/>
</dbReference>
<accession>A0A1X0CK87</accession>
<dbReference type="SUPFAM" id="SSF48179">
    <property type="entry name" value="6-phosphogluconate dehydrogenase C-terminal domain-like"/>
    <property type="match status" value="1"/>
</dbReference>
<dbReference type="Proteomes" id="UP000192801">
    <property type="component" value="Unassembled WGS sequence"/>
</dbReference>
<sequence length="248" mass="25510">SRRFAADRLPDTLIRSPEQVAADSELLILAVPDTELAGVVADLVHSDAVAPATIVVHTSGAAGIGVLAPLAARGATPLAIHPAMTFTGSDDDIARLTGCCFGITAADEIGYAVAAALVWELGGEPMRVADDARPLYHAALAQASNHLVTVIADAMDMLTAALGGPAPEGVPVSRLVAPLARAALENALTRGDGALTGPVARGDADAVAAHLRALDGASPELMQAYRDLSRRTATRVHARPEIFEVLDR</sequence>
<dbReference type="Pfam" id="PF10727">
    <property type="entry name" value="Rossmann-like"/>
    <property type="match status" value="1"/>
</dbReference>
<feature type="domain" description="DUF2520" evidence="2">
    <location>
        <begin position="99"/>
        <end position="232"/>
    </location>
</feature>
<name>A0A1X0CK87_9MYCO</name>
<dbReference type="PANTHER" id="PTHR40459:SF1">
    <property type="entry name" value="CONSERVED HYPOTHETICAL ALANINE AND LEUCINE RICH PROTEIN"/>
    <property type="match status" value="1"/>
</dbReference>
<protein>
    <submittedName>
        <fullName evidence="3">Oxidoreductase</fullName>
    </submittedName>
</protein>
<evidence type="ECO:0000259" key="1">
    <source>
        <dbReference type="Pfam" id="PF10727"/>
    </source>
</evidence>
<dbReference type="Gene3D" id="1.10.1040.20">
    <property type="entry name" value="ProC-like, C-terminal domain"/>
    <property type="match status" value="1"/>
</dbReference>
<evidence type="ECO:0000313" key="4">
    <source>
        <dbReference type="Proteomes" id="UP000192801"/>
    </source>
</evidence>
<dbReference type="InterPro" id="IPR008927">
    <property type="entry name" value="6-PGluconate_DH-like_C_sf"/>
</dbReference>
<dbReference type="Pfam" id="PF10728">
    <property type="entry name" value="DUF2520"/>
    <property type="match status" value="1"/>
</dbReference>
<dbReference type="OrthoDB" id="8650434at2"/>
<dbReference type="PANTHER" id="PTHR40459">
    <property type="entry name" value="CONSERVED HYPOTHETICAL ALANINE AND LEUCINE RICH PROTEIN"/>
    <property type="match status" value="1"/>
</dbReference>
<keyword evidence="4" id="KW-1185">Reference proteome</keyword>
<proteinExistence type="predicted"/>
<dbReference type="EMBL" id="MVHS01000112">
    <property type="protein sequence ID" value="ORA60518.1"/>
    <property type="molecule type" value="Genomic_DNA"/>
</dbReference>
<feature type="domain" description="Putative oxidoreductase/dehydrogenase Rossmann-like" evidence="1">
    <location>
        <begin position="1"/>
        <end position="82"/>
    </location>
</feature>
<dbReference type="RefSeq" id="WP_110811001.1">
    <property type="nucleotide sequence ID" value="NZ_MVHS01000112.1"/>
</dbReference>
<dbReference type="Gene3D" id="3.40.50.720">
    <property type="entry name" value="NAD(P)-binding Rossmann-like Domain"/>
    <property type="match status" value="1"/>
</dbReference>
<dbReference type="InterPro" id="IPR019665">
    <property type="entry name" value="OxRdtase/DH_put_Rossmann_dom"/>
</dbReference>
<evidence type="ECO:0000313" key="3">
    <source>
        <dbReference type="EMBL" id="ORA60518.1"/>
    </source>
</evidence>
<comment type="caution">
    <text evidence="3">The sequence shown here is derived from an EMBL/GenBank/DDBJ whole genome shotgun (WGS) entry which is preliminary data.</text>
</comment>
<dbReference type="InterPro" id="IPR036291">
    <property type="entry name" value="NAD(P)-bd_dom_sf"/>
</dbReference>
<reference evidence="3 4" key="1">
    <citation type="submission" date="2016-12" db="EMBL/GenBank/DDBJ databases">
        <title>The new phylogeny of genus Mycobacterium.</title>
        <authorList>
            <person name="Tortoli E."/>
            <person name="Trovato A."/>
            <person name="Cirillo D.M."/>
        </authorList>
    </citation>
    <scope>NUCLEOTIDE SEQUENCE [LARGE SCALE GENOMIC DNA]</scope>
    <source>
        <strain evidence="3 4">DSM 45130</strain>
    </source>
</reference>
<gene>
    <name evidence="3" type="ORF">BST26_21455</name>
</gene>
<dbReference type="AlphaFoldDB" id="A0A1X0CK87"/>
<feature type="non-terminal residue" evidence="3">
    <location>
        <position position="1"/>
    </location>
</feature>
<dbReference type="InterPro" id="IPR018931">
    <property type="entry name" value="DUF2520"/>
</dbReference>